<dbReference type="KEGG" id="dpd:Deipe_1493"/>
<gene>
    <name evidence="1" type="ordered locus">Deipe_1493</name>
</gene>
<organism evidence="1 2">
    <name type="scientific">Deinococcus peraridilitoris (strain DSM 19664 / LMG 22246 / CIP 109416 / KR-200)</name>
    <dbReference type="NCBI Taxonomy" id="937777"/>
    <lineage>
        <taxon>Bacteria</taxon>
        <taxon>Thermotogati</taxon>
        <taxon>Deinococcota</taxon>
        <taxon>Deinococci</taxon>
        <taxon>Deinococcales</taxon>
        <taxon>Deinococcaceae</taxon>
        <taxon>Deinococcus</taxon>
    </lineage>
</organism>
<dbReference type="AlphaFoldDB" id="L0A0Q0"/>
<dbReference type="RefSeq" id="WP_015235342.1">
    <property type="nucleotide sequence ID" value="NC_019793.1"/>
</dbReference>
<sequence>MGGYVEYVSPAWHALTNWDVYVNEEGLDVLPHNVVGTRLAKLDLRMYAPWCGPVVLASRVGSSAEERERAQELLCR</sequence>
<reference evidence="2" key="1">
    <citation type="submission" date="2012-03" db="EMBL/GenBank/DDBJ databases">
        <title>Complete sequence of chromosome of Deinococcus peraridilitoris DSM 19664.</title>
        <authorList>
            <person name="Lucas S."/>
            <person name="Copeland A."/>
            <person name="Lapidus A."/>
            <person name="Glavina del Rio T."/>
            <person name="Dalin E."/>
            <person name="Tice H."/>
            <person name="Bruce D."/>
            <person name="Goodwin L."/>
            <person name="Pitluck S."/>
            <person name="Peters L."/>
            <person name="Mikhailova N."/>
            <person name="Lu M."/>
            <person name="Kyrpides N."/>
            <person name="Mavromatis K."/>
            <person name="Ivanova N."/>
            <person name="Brettin T."/>
            <person name="Detter J.C."/>
            <person name="Han C."/>
            <person name="Larimer F."/>
            <person name="Land M."/>
            <person name="Hauser L."/>
            <person name="Markowitz V."/>
            <person name="Cheng J.-F."/>
            <person name="Hugenholtz P."/>
            <person name="Woyke T."/>
            <person name="Wu D."/>
            <person name="Pukall R."/>
            <person name="Steenblock K."/>
            <person name="Brambilla E."/>
            <person name="Klenk H.-P."/>
            <person name="Eisen J.A."/>
        </authorList>
    </citation>
    <scope>NUCLEOTIDE SEQUENCE [LARGE SCALE GENOMIC DNA]</scope>
    <source>
        <strain evidence="2">DSM 19664 / LMG 22246 / CIP 109416 / KR-200</strain>
    </source>
</reference>
<dbReference type="OrthoDB" id="71266at2"/>
<dbReference type="PATRIC" id="fig|937777.3.peg.1496"/>
<dbReference type="Proteomes" id="UP000010467">
    <property type="component" value="Chromosome"/>
</dbReference>
<keyword evidence="2" id="KW-1185">Reference proteome</keyword>
<proteinExistence type="predicted"/>
<accession>L0A0Q0</accession>
<evidence type="ECO:0000313" key="2">
    <source>
        <dbReference type="Proteomes" id="UP000010467"/>
    </source>
</evidence>
<name>L0A0Q0_DEIPD</name>
<evidence type="ECO:0000313" key="1">
    <source>
        <dbReference type="EMBL" id="AFZ67034.1"/>
    </source>
</evidence>
<dbReference type="HOGENOM" id="CLU_2648493_0_0_0"/>
<dbReference type="STRING" id="937777.Deipe_1493"/>
<dbReference type="EMBL" id="CP003382">
    <property type="protein sequence ID" value="AFZ67034.1"/>
    <property type="molecule type" value="Genomic_DNA"/>
</dbReference>
<protein>
    <submittedName>
        <fullName evidence="1">Uncharacterized protein</fullName>
    </submittedName>
</protein>